<feature type="transmembrane region" description="Helical" evidence="6">
    <location>
        <begin position="33"/>
        <end position="56"/>
    </location>
</feature>
<organism evidence="7 8">
    <name type="scientific">Profundicola chukchiensis</name>
    <dbReference type="NCBI Taxonomy" id="2961959"/>
    <lineage>
        <taxon>Bacteria</taxon>
        <taxon>Pseudomonadati</taxon>
        <taxon>Bacteroidota</taxon>
        <taxon>Flavobacteriia</taxon>
        <taxon>Flavobacteriales</taxon>
        <taxon>Weeksellaceae</taxon>
        <taxon>Profundicola</taxon>
    </lineage>
</organism>
<keyword evidence="4 6" id="KW-1133">Transmembrane helix</keyword>
<dbReference type="InterPro" id="IPR017039">
    <property type="entry name" value="Virul_fac_BrkB"/>
</dbReference>
<dbReference type="GO" id="GO:0005886">
    <property type="term" value="C:plasma membrane"/>
    <property type="evidence" value="ECO:0007669"/>
    <property type="project" value="UniProtKB-SubCell"/>
</dbReference>
<comment type="caution">
    <text evidence="7">The sequence shown here is derived from an EMBL/GenBank/DDBJ whole genome shotgun (WGS) entry which is preliminary data.</text>
</comment>
<evidence type="ECO:0000313" key="8">
    <source>
        <dbReference type="Proteomes" id="UP001152599"/>
    </source>
</evidence>
<feature type="transmembrane region" description="Helical" evidence="6">
    <location>
        <begin position="219"/>
        <end position="242"/>
    </location>
</feature>
<dbReference type="EMBL" id="JANCMU010000003">
    <property type="protein sequence ID" value="MDG4946168.1"/>
    <property type="molecule type" value="Genomic_DNA"/>
</dbReference>
<feature type="transmembrane region" description="Helical" evidence="6">
    <location>
        <begin position="96"/>
        <end position="114"/>
    </location>
</feature>
<evidence type="ECO:0000256" key="2">
    <source>
        <dbReference type="ARBA" id="ARBA00022475"/>
    </source>
</evidence>
<dbReference type="PANTHER" id="PTHR30213:SF1">
    <property type="entry name" value="INNER MEMBRANE PROTEIN YHJD"/>
    <property type="match status" value="1"/>
</dbReference>
<evidence type="ECO:0000256" key="6">
    <source>
        <dbReference type="SAM" id="Phobius"/>
    </source>
</evidence>
<evidence type="ECO:0000256" key="5">
    <source>
        <dbReference type="ARBA" id="ARBA00023136"/>
    </source>
</evidence>
<dbReference type="AlphaFoldDB" id="A0A9X4RUH8"/>
<dbReference type="PANTHER" id="PTHR30213">
    <property type="entry name" value="INNER MEMBRANE PROTEIN YHJD"/>
    <property type="match status" value="1"/>
</dbReference>
<evidence type="ECO:0000313" key="7">
    <source>
        <dbReference type="EMBL" id="MDG4946168.1"/>
    </source>
</evidence>
<dbReference type="PIRSF" id="PIRSF035875">
    <property type="entry name" value="RNase_BN"/>
    <property type="match status" value="1"/>
</dbReference>
<feature type="transmembrane region" description="Helical" evidence="6">
    <location>
        <begin position="254"/>
        <end position="275"/>
    </location>
</feature>
<accession>A0A9X4RUH8</accession>
<proteinExistence type="predicted"/>
<evidence type="ECO:0000256" key="3">
    <source>
        <dbReference type="ARBA" id="ARBA00022692"/>
    </source>
</evidence>
<protein>
    <submittedName>
        <fullName evidence="7">YihY/virulence factor BrkB family protein</fullName>
    </submittedName>
</protein>
<keyword evidence="2" id="KW-1003">Cell membrane</keyword>
<sequence>MSVQKILKDSFNIAKATMNAFFEDRVFKLSASLAYYTVLAISPILMIIISVASMLYKKDAIENKIYTELNGLIGHDLAQEVQQFVINSSLTGKSDIALITGLVVLFVASTAVFAEVQDSLNFIWQVKAKPKNGWLKMLRDRVLSFSIIVSLSFILLVSMLLNTIVRRFGHFFIELFMEYDVTFDVFFFYINKVVSIMVTVAVFTLMFKVLPDVKLRWKHALAGGIFTSILFSLGQIGIGYYLQQFQPGLNFGSAGSIIALLVWVYYTSIIVYLGAEFTQVYAEKYGGGIQPSEHAVYLKVIEQEKNVDVLPKQHPNETNE</sequence>
<dbReference type="Proteomes" id="UP001152599">
    <property type="component" value="Unassembled WGS sequence"/>
</dbReference>
<gene>
    <name evidence="7" type="ORF">NMK71_07050</name>
</gene>
<feature type="transmembrane region" description="Helical" evidence="6">
    <location>
        <begin position="142"/>
        <end position="165"/>
    </location>
</feature>
<keyword evidence="5 6" id="KW-0472">Membrane</keyword>
<dbReference type="Pfam" id="PF03631">
    <property type="entry name" value="Virul_fac_BrkB"/>
    <property type="match status" value="1"/>
</dbReference>
<keyword evidence="3 6" id="KW-0812">Transmembrane</keyword>
<dbReference type="RefSeq" id="WP_304420648.1">
    <property type="nucleotide sequence ID" value="NZ_JANCMU010000003.1"/>
</dbReference>
<dbReference type="NCBIfam" id="TIGR00765">
    <property type="entry name" value="yihY_not_rbn"/>
    <property type="match status" value="1"/>
</dbReference>
<keyword evidence="8" id="KW-1185">Reference proteome</keyword>
<evidence type="ECO:0000256" key="4">
    <source>
        <dbReference type="ARBA" id="ARBA00022989"/>
    </source>
</evidence>
<name>A0A9X4RUH8_9FLAO</name>
<evidence type="ECO:0000256" key="1">
    <source>
        <dbReference type="ARBA" id="ARBA00004651"/>
    </source>
</evidence>
<feature type="transmembrane region" description="Helical" evidence="6">
    <location>
        <begin position="185"/>
        <end position="207"/>
    </location>
</feature>
<comment type="subcellular location">
    <subcellularLocation>
        <location evidence="1">Cell membrane</location>
        <topology evidence="1">Multi-pass membrane protein</topology>
    </subcellularLocation>
</comment>
<reference evidence="7" key="1">
    <citation type="submission" date="2022-07" db="EMBL/GenBank/DDBJ databases">
        <title>Description and genome-wide analysis of Profundicola chukchiensis gen. nov., sp. nov., marine bacteria isolated from bottom sediments of the Chukchi Sea.</title>
        <authorList>
            <person name="Romanenko L."/>
            <person name="Otstavnykh N."/>
            <person name="Kurilenko V."/>
            <person name="Eremeev V."/>
            <person name="Velansky P."/>
            <person name="Mikhailov V."/>
            <person name="Isaeva M."/>
        </authorList>
    </citation>
    <scope>NUCLEOTIDE SEQUENCE</scope>
    <source>
        <strain evidence="7">KMM 9713</strain>
    </source>
</reference>